<dbReference type="Proteomes" id="UP000199662">
    <property type="component" value="Unassembled WGS sequence"/>
</dbReference>
<evidence type="ECO:0000259" key="10">
    <source>
        <dbReference type="PROSITE" id="PS50928"/>
    </source>
</evidence>
<evidence type="ECO:0000313" key="12">
    <source>
        <dbReference type="Proteomes" id="UP000199662"/>
    </source>
</evidence>
<dbReference type="Gene3D" id="1.10.3720.10">
    <property type="entry name" value="MetI-like"/>
    <property type="match status" value="1"/>
</dbReference>
<dbReference type="PANTHER" id="PTHR30614:SF20">
    <property type="entry name" value="GLUTAMINE TRANSPORT SYSTEM PERMEASE PROTEIN GLNP"/>
    <property type="match status" value="1"/>
</dbReference>
<evidence type="ECO:0000256" key="3">
    <source>
        <dbReference type="ARBA" id="ARBA00022448"/>
    </source>
</evidence>
<keyword evidence="5 9" id="KW-0812">Transmembrane</keyword>
<evidence type="ECO:0000313" key="11">
    <source>
        <dbReference type="EMBL" id="SEJ79536.1"/>
    </source>
</evidence>
<gene>
    <name evidence="11" type="ORF">SAMN05660742_11761</name>
</gene>
<feature type="transmembrane region" description="Helical" evidence="9">
    <location>
        <begin position="189"/>
        <end position="209"/>
    </location>
</feature>
<dbReference type="AlphaFoldDB" id="A0A1H7BQQ5"/>
<evidence type="ECO:0000256" key="9">
    <source>
        <dbReference type="RuleBase" id="RU363032"/>
    </source>
</evidence>
<keyword evidence="8 9" id="KW-0472">Membrane</keyword>
<evidence type="ECO:0000256" key="5">
    <source>
        <dbReference type="ARBA" id="ARBA00022692"/>
    </source>
</evidence>
<feature type="transmembrane region" description="Helical" evidence="9">
    <location>
        <begin position="62"/>
        <end position="80"/>
    </location>
</feature>
<dbReference type="SUPFAM" id="SSF161098">
    <property type="entry name" value="MetI-like"/>
    <property type="match status" value="1"/>
</dbReference>
<dbReference type="InterPro" id="IPR010065">
    <property type="entry name" value="AA_ABC_transptr_permease_3TM"/>
</dbReference>
<feature type="transmembrane region" description="Helical" evidence="9">
    <location>
        <begin position="92"/>
        <end position="112"/>
    </location>
</feature>
<dbReference type="InterPro" id="IPR043429">
    <property type="entry name" value="ArtM/GltK/GlnP/TcyL/YhdX-like"/>
</dbReference>
<sequence length="223" mass="24791">MPGPFALFKWQAVLRDWQVFAEGFGMTILVSVLALVLALVLGILFGMMGTAQTKPLRYLNRIYVEFIQNTPLVIQIFFLYNGLPYLGVMLPVFWVGMLGIGVYHGAYVAEVVRAGILSTPKGQFEAAYAQGFSYWGAMRYVILPQAKRMAYPPLTNLAVNLIKNTSVMAMVAGGELMYHADSWASSNLYYGPAYIITGILYIALCLPLATYAKYLERRLEVSA</sequence>
<dbReference type="EMBL" id="FNZK01000017">
    <property type="protein sequence ID" value="SEJ79536.1"/>
    <property type="molecule type" value="Genomic_DNA"/>
</dbReference>
<evidence type="ECO:0000256" key="1">
    <source>
        <dbReference type="ARBA" id="ARBA00004651"/>
    </source>
</evidence>
<keyword evidence="6" id="KW-0029">Amino-acid transport</keyword>
<dbReference type="InterPro" id="IPR000515">
    <property type="entry name" value="MetI-like"/>
</dbReference>
<protein>
    <submittedName>
        <fullName evidence="11">Putative glutamine transport system permease protein</fullName>
    </submittedName>
</protein>
<accession>A0A1H7BQQ5</accession>
<feature type="transmembrane region" description="Helical" evidence="9">
    <location>
        <begin position="157"/>
        <end position="177"/>
    </location>
</feature>
<evidence type="ECO:0000256" key="8">
    <source>
        <dbReference type="ARBA" id="ARBA00023136"/>
    </source>
</evidence>
<dbReference type="PANTHER" id="PTHR30614">
    <property type="entry name" value="MEMBRANE COMPONENT OF AMINO ACID ABC TRANSPORTER"/>
    <property type="match status" value="1"/>
</dbReference>
<evidence type="ECO:0000256" key="4">
    <source>
        <dbReference type="ARBA" id="ARBA00022475"/>
    </source>
</evidence>
<evidence type="ECO:0000256" key="2">
    <source>
        <dbReference type="ARBA" id="ARBA00010072"/>
    </source>
</evidence>
<evidence type="ECO:0000256" key="6">
    <source>
        <dbReference type="ARBA" id="ARBA00022970"/>
    </source>
</evidence>
<dbReference type="GO" id="GO:0022857">
    <property type="term" value="F:transmembrane transporter activity"/>
    <property type="evidence" value="ECO:0007669"/>
    <property type="project" value="InterPro"/>
</dbReference>
<keyword evidence="4" id="KW-1003">Cell membrane</keyword>
<dbReference type="GO" id="GO:0006865">
    <property type="term" value="P:amino acid transport"/>
    <property type="evidence" value="ECO:0007669"/>
    <property type="project" value="UniProtKB-KW"/>
</dbReference>
<organism evidence="11 12">
    <name type="scientific">Propionispira arboris</name>
    <dbReference type="NCBI Taxonomy" id="84035"/>
    <lineage>
        <taxon>Bacteria</taxon>
        <taxon>Bacillati</taxon>
        <taxon>Bacillota</taxon>
        <taxon>Negativicutes</taxon>
        <taxon>Selenomonadales</taxon>
        <taxon>Selenomonadaceae</taxon>
        <taxon>Propionispira</taxon>
    </lineage>
</organism>
<dbReference type="PROSITE" id="PS50928">
    <property type="entry name" value="ABC_TM1"/>
    <property type="match status" value="1"/>
</dbReference>
<keyword evidence="12" id="KW-1185">Reference proteome</keyword>
<feature type="transmembrane region" description="Helical" evidence="9">
    <location>
        <begin position="24"/>
        <end position="50"/>
    </location>
</feature>
<dbReference type="CDD" id="cd06261">
    <property type="entry name" value="TM_PBP2"/>
    <property type="match status" value="1"/>
</dbReference>
<dbReference type="RefSeq" id="WP_091833638.1">
    <property type="nucleotide sequence ID" value="NZ_FNZK01000017.1"/>
</dbReference>
<dbReference type="Pfam" id="PF00528">
    <property type="entry name" value="BPD_transp_1"/>
    <property type="match status" value="1"/>
</dbReference>
<keyword evidence="3 9" id="KW-0813">Transport</keyword>
<comment type="subcellular location">
    <subcellularLocation>
        <location evidence="1 9">Cell membrane</location>
        <topology evidence="1 9">Multi-pass membrane protein</topology>
    </subcellularLocation>
</comment>
<keyword evidence="7 9" id="KW-1133">Transmembrane helix</keyword>
<reference evidence="11 12" key="1">
    <citation type="submission" date="2016-10" db="EMBL/GenBank/DDBJ databases">
        <authorList>
            <person name="de Groot N.N."/>
        </authorList>
    </citation>
    <scope>NUCLEOTIDE SEQUENCE [LARGE SCALE GENOMIC DNA]</scope>
    <source>
        <strain evidence="11 12">DSM 2179</strain>
    </source>
</reference>
<dbReference type="GO" id="GO:0043190">
    <property type="term" value="C:ATP-binding cassette (ABC) transporter complex"/>
    <property type="evidence" value="ECO:0007669"/>
    <property type="project" value="InterPro"/>
</dbReference>
<name>A0A1H7BQQ5_9FIRM</name>
<feature type="domain" description="ABC transmembrane type-1" evidence="10">
    <location>
        <begin position="24"/>
        <end position="212"/>
    </location>
</feature>
<evidence type="ECO:0000256" key="7">
    <source>
        <dbReference type="ARBA" id="ARBA00022989"/>
    </source>
</evidence>
<dbReference type="STRING" id="84035.SAMN05660742_11761"/>
<dbReference type="NCBIfam" id="TIGR01726">
    <property type="entry name" value="HEQRo_perm_3TM"/>
    <property type="match status" value="1"/>
</dbReference>
<proteinExistence type="inferred from homology"/>
<comment type="similarity">
    <text evidence="2">Belongs to the binding-protein-dependent transport system permease family. HisMQ subfamily.</text>
</comment>
<dbReference type="InterPro" id="IPR035906">
    <property type="entry name" value="MetI-like_sf"/>
</dbReference>